<dbReference type="RefSeq" id="XP_034010401.1">
    <property type="nucleotide sequence ID" value="XM_034157931.1"/>
</dbReference>
<keyword evidence="4" id="KW-1185">Reference proteome</keyword>
<dbReference type="OMA" id="QHINNYK"/>
<evidence type="ECO:0000313" key="4">
    <source>
        <dbReference type="Proteomes" id="UP000449547"/>
    </source>
</evidence>
<feature type="compositionally biased region" description="Low complexity" evidence="1">
    <location>
        <begin position="292"/>
        <end position="306"/>
    </location>
</feature>
<feature type="signal peptide" evidence="2">
    <location>
        <begin position="1"/>
        <end position="19"/>
    </location>
</feature>
<dbReference type="GeneID" id="54783650"/>
<feature type="chain" id="PRO_5024825754" description="Opaque-phase-specific protein OP4" evidence="2">
    <location>
        <begin position="20"/>
        <end position="329"/>
    </location>
</feature>
<dbReference type="OrthoDB" id="4091967at2759"/>
<name>A0A642UFV2_DIURU</name>
<comment type="caution">
    <text evidence="3">The sequence shown here is derived from an EMBL/GenBank/DDBJ whole genome shotgun (WGS) entry which is preliminary data.</text>
</comment>
<organism evidence="3 4">
    <name type="scientific">Diutina rugosa</name>
    <name type="common">Yeast</name>
    <name type="synonym">Candida rugosa</name>
    <dbReference type="NCBI Taxonomy" id="5481"/>
    <lineage>
        <taxon>Eukaryota</taxon>
        <taxon>Fungi</taxon>
        <taxon>Dikarya</taxon>
        <taxon>Ascomycota</taxon>
        <taxon>Saccharomycotina</taxon>
        <taxon>Pichiomycetes</taxon>
        <taxon>Debaryomycetaceae</taxon>
        <taxon>Diutina</taxon>
    </lineage>
</organism>
<sequence length="329" mass="35182">MKYSHSALAALAVATQASAYVPVVDTDAHLVLKRETQDLHKDLAELESMRARRDVMLADIQAREYQIVTDVLAAIKNTNLAPEIIHYFATSPTFAPITISAIVYLLKSGLINYKALLEALDQSHLVTKVVNDLISDCSLYVDLFNIAKGYINDLLPVVKEKIQEGISNLFVREQADELPLPSLEVRDVSPIVVNLMDSLGQSGLATQVVRDILTDTSYYPFAVSLVSAVLAAGGINVDEIVSAVKESGFVSNLMDELLTVNTFKTVVTNAFAAFAGDCANAGNISFGGGSSSSGSSNSGSSGTSTGSTGGGTVIKNPCKKRKRSFNYNY</sequence>
<evidence type="ECO:0000256" key="1">
    <source>
        <dbReference type="SAM" id="MobiDB-lite"/>
    </source>
</evidence>
<feature type="region of interest" description="Disordered" evidence="1">
    <location>
        <begin position="292"/>
        <end position="317"/>
    </location>
</feature>
<evidence type="ECO:0008006" key="5">
    <source>
        <dbReference type="Google" id="ProtNLM"/>
    </source>
</evidence>
<dbReference type="EMBL" id="SWFT01000149">
    <property type="protein sequence ID" value="KAA8898144.1"/>
    <property type="molecule type" value="Genomic_DNA"/>
</dbReference>
<accession>A0A642UFV2</accession>
<reference evidence="3 4" key="1">
    <citation type="submission" date="2019-07" db="EMBL/GenBank/DDBJ databases">
        <title>Genome assembly of two rare yeast pathogens: Diutina rugosa and Trichomonascus ciferrii.</title>
        <authorList>
            <person name="Mixao V."/>
            <person name="Saus E."/>
            <person name="Hansen A."/>
            <person name="Lass-Flor C."/>
            <person name="Gabaldon T."/>
        </authorList>
    </citation>
    <scope>NUCLEOTIDE SEQUENCE [LARGE SCALE GENOMIC DNA]</scope>
    <source>
        <strain evidence="3 4">CBS 613</strain>
    </source>
</reference>
<dbReference type="AlphaFoldDB" id="A0A642UFV2"/>
<evidence type="ECO:0000313" key="3">
    <source>
        <dbReference type="EMBL" id="KAA8898144.1"/>
    </source>
</evidence>
<gene>
    <name evidence="3" type="ORF">DIURU_004999</name>
</gene>
<dbReference type="Proteomes" id="UP000449547">
    <property type="component" value="Unassembled WGS sequence"/>
</dbReference>
<proteinExistence type="predicted"/>
<dbReference type="VEuPathDB" id="FungiDB:DIURU_004999"/>
<protein>
    <recommendedName>
        <fullName evidence="5">Opaque-phase-specific protein OP4</fullName>
    </recommendedName>
</protein>
<keyword evidence="2" id="KW-0732">Signal</keyword>
<evidence type="ECO:0000256" key="2">
    <source>
        <dbReference type="SAM" id="SignalP"/>
    </source>
</evidence>